<evidence type="ECO:0000259" key="3">
    <source>
        <dbReference type="Pfam" id="PF11961"/>
    </source>
</evidence>
<feature type="compositionally biased region" description="Polar residues" evidence="1">
    <location>
        <begin position="284"/>
        <end position="306"/>
    </location>
</feature>
<evidence type="ECO:0000313" key="5">
    <source>
        <dbReference type="Proteomes" id="UP001552299"/>
    </source>
</evidence>
<evidence type="ECO:0000313" key="4">
    <source>
        <dbReference type="EMBL" id="KAL0905444.1"/>
    </source>
</evidence>
<dbReference type="InterPro" id="IPR021864">
    <property type="entry name" value="DUF3475"/>
</dbReference>
<protein>
    <submittedName>
        <fullName evidence="4">Uncharacterized protein</fullName>
    </submittedName>
</protein>
<dbReference type="InterPro" id="IPR007700">
    <property type="entry name" value="DUF668"/>
</dbReference>
<gene>
    <name evidence="4" type="ORF">M5K25_023864</name>
</gene>
<comment type="caution">
    <text evidence="4">The sequence shown here is derived from an EMBL/GenBank/DDBJ whole genome shotgun (WGS) entry which is preliminary data.</text>
</comment>
<sequence>MGGGKLRAKPWRWLMRGWGRKERPRPVIGVLTFEVSRLMLKTINLWQALDDDRVAVLRDETLRLQGVRKLVSDEDDFLLSLALAETMDAVHILARAIARLGSRCSNPVLLRFEYVFADLIKTDSDLCGLEYSNKKKMVREVKKMEKFIAASSNLYQEVEILAELENDLRRMQTIPAMNRQGCSLGVFKKRVSWQRQAVKNLQDASVWNRSYDFVVRILARALFTIVARIKFVFGFHRKDEAYGSKTTGHLSSIYHSVSGILNSSFLHSSNVRGIRSFASGPLMNHSSSKSSPRGNFHKQNNNTTTIDRNEIEGDESEPQTNIFNMKLSLSLFESKRKLLIAPPSTLGAASLALHYANLIIAIEKLSASPNSIGPDVRDELYRMLPSSIRISLKIRLSSYAKNLASSVYDPTLAEEWSDAMIKILNWLSPLAHNMIKWQSDRNFEKQNFVSSTNVLLMQTLYYANQAKTEAAITELLVGLNYLWRYGRELNAKAMLDCVGSRTFMNAGR</sequence>
<dbReference type="Proteomes" id="UP001552299">
    <property type="component" value="Unassembled WGS sequence"/>
</dbReference>
<dbReference type="AlphaFoldDB" id="A0ABD0U0J8"/>
<dbReference type="PANTHER" id="PTHR31371">
    <property type="entry name" value="BNAC09G50660D PROTEIN"/>
    <property type="match status" value="1"/>
</dbReference>
<keyword evidence="5" id="KW-1185">Reference proteome</keyword>
<feature type="domain" description="DUF668" evidence="2">
    <location>
        <begin position="345"/>
        <end position="436"/>
    </location>
</feature>
<accession>A0ABD0U0J8</accession>
<evidence type="ECO:0000256" key="1">
    <source>
        <dbReference type="SAM" id="MobiDB-lite"/>
    </source>
</evidence>
<dbReference type="PANTHER" id="PTHR31371:SF20">
    <property type="entry name" value="OS12G0146500 PROTEIN"/>
    <property type="match status" value="1"/>
</dbReference>
<feature type="region of interest" description="Disordered" evidence="1">
    <location>
        <begin position="282"/>
        <end position="315"/>
    </location>
</feature>
<name>A0ABD0U0J8_DENTH</name>
<reference evidence="4 5" key="1">
    <citation type="journal article" date="2024" name="Plant Biotechnol. J.">
        <title>Dendrobium thyrsiflorum genome and its molecular insights into genes involved in important horticultural traits.</title>
        <authorList>
            <person name="Chen B."/>
            <person name="Wang J.Y."/>
            <person name="Zheng P.J."/>
            <person name="Li K.L."/>
            <person name="Liang Y.M."/>
            <person name="Chen X.F."/>
            <person name="Zhang C."/>
            <person name="Zhao X."/>
            <person name="He X."/>
            <person name="Zhang G.Q."/>
            <person name="Liu Z.J."/>
            <person name="Xu Q."/>
        </authorList>
    </citation>
    <scope>NUCLEOTIDE SEQUENCE [LARGE SCALE GENOMIC DNA]</scope>
    <source>
        <strain evidence="4">GZMU011</strain>
    </source>
</reference>
<proteinExistence type="predicted"/>
<evidence type="ECO:0000259" key="2">
    <source>
        <dbReference type="Pfam" id="PF05003"/>
    </source>
</evidence>
<dbReference type="EMBL" id="JANQDX010000018">
    <property type="protein sequence ID" value="KAL0905444.1"/>
    <property type="molecule type" value="Genomic_DNA"/>
</dbReference>
<dbReference type="Pfam" id="PF11961">
    <property type="entry name" value="DUF3475"/>
    <property type="match status" value="1"/>
</dbReference>
<organism evidence="4 5">
    <name type="scientific">Dendrobium thyrsiflorum</name>
    <name type="common">Pinecone-like raceme dendrobium</name>
    <name type="synonym">Orchid</name>
    <dbReference type="NCBI Taxonomy" id="117978"/>
    <lineage>
        <taxon>Eukaryota</taxon>
        <taxon>Viridiplantae</taxon>
        <taxon>Streptophyta</taxon>
        <taxon>Embryophyta</taxon>
        <taxon>Tracheophyta</taxon>
        <taxon>Spermatophyta</taxon>
        <taxon>Magnoliopsida</taxon>
        <taxon>Liliopsida</taxon>
        <taxon>Asparagales</taxon>
        <taxon>Orchidaceae</taxon>
        <taxon>Epidendroideae</taxon>
        <taxon>Malaxideae</taxon>
        <taxon>Dendrobiinae</taxon>
        <taxon>Dendrobium</taxon>
    </lineage>
</organism>
<dbReference type="Pfam" id="PF05003">
    <property type="entry name" value="DUF668"/>
    <property type="match status" value="1"/>
</dbReference>
<feature type="domain" description="DUF3475" evidence="3">
    <location>
        <begin position="30"/>
        <end position="85"/>
    </location>
</feature>